<dbReference type="EMBL" id="GGEC01082602">
    <property type="protein sequence ID" value="MBX63086.1"/>
    <property type="molecule type" value="Transcribed_RNA"/>
</dbReference>
<accession>A0A2P2Q7X1</accession>
<dbReference type="AlphaFoldDB" id="A0A2P2Q7X1"/>
<evidence type="ECO:0000313" key="1">
    <source>
        <dbReference type="EMBL" id="MBX63086.1"/>
    </source>
</evidence>
<sequence length="60" mass="7126">MNEIFNNLVKATPMLYCLYAHVTSTNMDFLNTHSGPVDITYFCQSIHYLQCKYYTWETYS</sequence>
<protein>
    <submittedName>
        <fullName evidence="1">Uncharacterized protein</fullName>
    </submittedName>
</protein>
<proteinExistence type="predicted"/>
<name>A0A2P2Q7X1_RHIMU</name>
<reference evidence="1" key="1">
    <citation type="submission" date="2018-02" db="EMBL/GenBank/DDBJ databases">
        <title>Rhizophora mucronata_Transcriptome.</title>
        <authorList>
            <person name="Meera S.P."/>
            <person name="Sreeshan A."/>
            <person name="Augustine A."/>
        </authorList>
    </citation>
    <scope>NUCLEOTIDE SEQUENCE</scope>
    <source>
        <tissue evidence="1">Leaf</tissue>
    </source>
</reference>
<organism evidence="1">
    <name type="scientific">Rhizophora mucronata</name>
    <name type="common">Asiatic mangrove</name>
    <dbReference type="NCBI Taxonomy" id="61149"/>
    <lineage>
        <taxon>Eukaryota</taxon>
        <taxon>Viridiplantae</taxon>
        <taxon>Streptophyta</taxon>
        <taxon>Embryophyta</taxon>
        <taxon>Tracheophyta</taxon>
        <taxon>Spermatophyta</taxon>
        <taxon>Magnoliopsida</taxon>
        <taxon>eudicotyledons</taxon>
        <taxon>Gunneridae</taxon>
        <taxon>Pentapetalae</taxon>
        <taxon>rosids</taxon>
        <taxon>fabids</taxon>
        <taxon>Malpighiales</taxon>
        <taxon>Rhizophoraceae</taxon>
        <taxon>Rhizophora</taxon>
    </lineage>
</organism>